<keyword evidence="1" id="KW-0812">Transmembrane</keyword>
<name>A0A0D5CI05_9MICO</name>
<dbReference type="RefSeq" id="WP_045528382.1">
    <property type="nucleotide sequence ID" value="NZ_CP011043.1"/>
</dbReference>
<organism evidence="2 3">
    <name type="scientific">Clavibacter michiganensis subsp. insidiosus</name>
    <dbReference type="NCBI Taxonomy" id="33014"/>
    <lineage>
        <taxon>Bacteria</taxon>
        <taxon>Bacillati</taxon>
        <taxon>Actinomycetota</taxon>
        <taxon>Actinomycetes</taxon>
        <taxon>Micrococcales</taxon>
        <taxon>Microbacteriaceae</taxon>
        <taxon>Clavibacter</taxon>
    </lineage>
</organism>
<sequence>MTTHAPGRPQLDTTPLTGRIDRDELRRSRREFSARFPVLVSPLFLLGRVALGILAVLAIPLGGVLLLAGGLGAIVTDDPETRGDALGMAIFAIPLFGTGVFFAWRLIRTRRRRSSVRSHYRLTRFGRVNGLSYTPGPVSDGHMGSAGRGMFVTRVMRPRTARPVEFGNHELEQGSRFDGITQYGGYAMSGLRRELPHIQVISNRTRLPREMAPTIDVARDQRLELEGDFDRHYELYCAAGSERDALYLFTPDVLALLIDRVRGLDVDVVGDRLLLTSYDDVVTRDPERRRDVIEATTALVAKVDRWERWRADPIARPEDPSALDAVLHVVGLPDAGRASRPRPVRRLRMTPTLGGVIAVGLPLLLFVVGWIAVLVSP</sequence>
<proteinExistence type="predicted"/>
<dbReference type="AlphaFoldDB" id="A0A0D5CI05"/>
<dbReference type="PATRIC" id="fig|33014.5.peg.1865"/>
<keyword evidence="1" id="KW-0472">Membrane</keyword>
<dbReference type="Proteomes" id="UP000032604">
    <property type="component" value="Chromosome"/>
</dbReference>
<protein>
    <submittedName>
        <fullName evidence="2">Membrane protein</fullName>
    </submittedName>
</protein>
<reference evidence="2 3" key="1">
    <citation type="journal article" date="2015" name="Genome Announc.">
        <title>Complete Genome Sequence of Clavibacter michiganensis subsp. insidiosus R1-1 Using PacBio Single-Molecule Real-Time Technology.</title>
        <authorList>
            <person name="Lu Y."/>
            <person name="Samac D.A."/>
            <person name="Glazebrook J."/>
            <person name="Ishimaru C.A."/>
        </authorList>
    </citation>
    <scope>NUCLEOTIDE SEQUENCE [LARGE SCALE GENOMIC DNA]</scope>
    <source>
        <strain evidence="2 3">R1-1</strain>
    </source>
</reference>
<feature type="transmembrane region" description="Helical" evidence="1">
    <location>
        <begin position="85"/>
        <end position="107"/>
    </location>
</feature>
<dbReference type="EMBL" id="CP011043">
    <property type="protein sequence ID" value="AJW79246.1"/>
    <property type="molecule type" value="Genomic_DNA"/>
</dbReference>
<gene>
    <name evidence="2" type="ORF">VO01_09020</name>
</gene>
<accession>A0A0D5CI05</accession>
<feature type="transmembrane region" description="Helical" evidence="1">
    <location>
        <begin position="352"/>
        <end position="375"/>
    </location>
</feature>
<evidence type="ECO:0000313" key="3">
    <source>
        <dbReference type="Proteomes" id="UP000032604"/>
    </source>
</evidence>
<feature type="transmembrane region" description="Helical" evidence="1">
    <location>
        <begin position="36"/>
        <end position="65"/>
    </location>
</feature>
<evidence type="ECO:0000256" key="1">
    <source>
        <dbReference type="SAM" id="Phobius"/>
    </source>
</evidence>
<dbReference type="OrthoDB" id="5054050at2"/>
<dbReference type="KEGG" id="cmh:VO01_09020"/>
<keyword evidence="1" id="KW-1133">Transmembrane helix</keyword>
<evidence type="ECO:0000313" key="2">
    <source>
        <dbReference type="EMBL" id="AJW79246.1"/>
    </source>
</evidence>
<dbReference type="HOGENOM" id="CLU_061149_0_0_11"/>